<keyword evidence="6" id="KW-0805">Transcription regulation</keyword>
<gene>
    <name evidence="12" type="ORF">AMECASPLE_024411</name>
</gene>
<keyword evidence="7" id="KW-0238">DNA-binding</keyword>
<sequence>MDGDCPLYTSKNWIESAGRGSSNFEVMDGLLYRKKLEKGFINYREVLCEGRRQEAISTFHRRRAGQLHLSLEETYRCVAENYWWEGMYFQIRDFVLQCPQCKSLHSKTSVGFGGRRRCVSKTVPSHGADLLSKLRSQREAGLFCDITLRTNGGSFSAHRAVLAAVSDHFHEVLAELDSSKNADIDLSGFSEDSLLSLLEFSYSSTLCVRQEDLPEVCAMARHLGMWPAVEACSALLKEQERLLHPPGKAFSSARAGSFSQHHHQQSEGLLKLENMNESFSLTLETSDESLPESPKRNLRRIPKPQVQNGLPLSPSHRMKLMDFKSPSSKKVSTPRHVNVASRSQSYSPLSPSNTRLLRSSPGAAKELQRYLPKPETPQKTRKSHSVAQLSCSSRSRPGMSCSPVRIKQEAEEIGEDEEDYARAQEKYKLMNVLGLQRTALLPRPEDLIGWRQKKRLRKLKANNYSLTKRRKPRSSSTGTSFEDMKLSLPLCDPVNTRLLKKSVKSKALGSARAEQISTKRQKSVQQVVPPTDRSMRSKGVLPDLFQGASRPVFGGRELRRSVRKRDASQQPLQYNSKRTYIRKVVKIKAEIAEYSISSLRLPSTSPNSLPSQRTQTRKKAAADVVKTLRYNSSRPGAKAKLRRPSTTEVDETKGKSREEGRPKVKDPEPNGLSEHLPPPSIYSHPLYRAIKEEPAEPVPVVGPFPDPPSPDLGKRQSKPPIKLLDSGFLFSFCRPAGGSVTGLKKEEESVAICLTRSVSQVPEKYEAEESPRRTLRARGPPALRVVKREREERRVTLGLSQRHRLKSRDTRTHLDQCAGSKTTRKMPKRQKKALALSSSRSCATLDAAHRARLKQLRGPRSQAPKVPKASHACLQCPAAYQDCDALIMHQLRHIDGKHWPCPAPCLVGPASAPFDRSTHYPSSLHVQTNQGWPLWCYLQHV</sequence>
<dbReference type="Pfam" id="PF00651">
    <property type="entry name" value="BTB"/>
    <property type="match status" value="1"/>
</dbReference>
<feature type="compositionally biased region" description="Polar residues" evidence="10">
    <location>
        <begin position="515"/>
        <end position="528"/>
    </location>
</feature>
<dbReference type="Gene3D" id="3.30.710.10">
    <property type="entry name" value="Potassium Channel Kv1.1, Chain A"/>
    <property type="match status" value="1"/>
</dbReference>
<dbReference type="Gene3D" id="1.10.340.70">
    <property type="match status" value="1"/>
</dbReference>
<evidence type="ECO:0000259" key="11">
    <source>
        <dbReference type="PROSITE" id="PS50097"/>
    </source>
</evidence>
<evidence type="ECO:0000256" key="8">
    <source>
        <dbReference type="ARBA" id="ARBA00023163"/>
    </source>
</evidence>
<name>A0ABV0YFH0_9TELE</name>
<reference evidence="12 13" key="1">
    <citation type="submission" date="2021-06" db="EMBL/GenBank/DDBJ databases">
        <authorList>
            <person name="Palmer J.M."/>
        </authorList>
    </citation>
    <scope>NUCLEOTIDE SEQUENCE [LARGE SCALE GENOMIC DNA]</scope>
    <source>
        <strain evidence="12 13">AS_MEX2019</strain>
        <tissue evidence="12">Muscle</tissue>
    </source>
</reference>
<dbReference type="SMART" id="SM00225">
    <property type="entry name" value="BTB"/>
    <property type="match status" value="1"/>
</dbReference>
<dbReference type="InterPro" id="IPR011333">
    <property type="entry name" value="SKP1/BTB/POZ_sf"/>
</dbReference>
<comment type="caution">
    <text evidence="12">The sequence shown here is derived from an EMBL/GenBank/DDBJ whole genome shotgun (WGS) entry which is preliminary data.</text>
</comment>
<feature type="compositionally biased region" description="Low complexity" evidence="10">
    <location>
        <begin position="341"/>
        <end position="352"/>
    </location>
</feature>
<dbReference type="InterPro" id="IPR041588">
    <property type="entry name" value="Integrase_H2C2"/>
</dbReference>
<keyword evidence="9" id="KW-0539">Nucleus</keyword>
<evidence type="ECO:0000256" key="3">
    <source>
        <dbReference type="ARBA" id="ARBA00022737"/>
    </source>
</evidence>
<protein>
    <recommendedName>
        <fullName evidence="11">BTB domain-containing protein</fullName>
    </recommendedName>
</protein>
<dbReference type="PANTHER" id="PTHR46105">
    <property type="entry name" value="AGAP004733-PA"/>
    <property type="match status" value="1"/>
</dbReference>
<keyword evidence="2" id="KW-0479">Metal-binding</keyword>
<dbReference type="PROSITE" id="PS00028">
    <property type="entry name" value="ZINC_FINGER_C2H2_1"/>
    <property type="match status" value="1"/>
</dbReference>
<dbReference type="InterPro" id="IPR000210">
    <property type="entry name" value="BTB/POZ_dom"/>
</dbReference>
<keyword evidence="5" id="KW-0862">Zinc</keyword>
<evidence type="ECO:0000256" key="6">
    <source>
        <dbReference type="ARBA" id="ARBA00023015"/>
    </source>
</evidence>
<dbReference type="Proteomes" id="UP001469553">
    <property type="component" value="Unassembled WGS sequence"/>
</dbReference>
<keyword evidence="8" id="KW-0804">Transcription</keyword>
<dbReference type="PANTHER" id="PTHR46105:SF5">
    <property type="entry name" value="ZINC FINGER AND BTB DOMAIN-CONTAINING PROTEIN 44 ISOFORM X1"/>
    <property type="match status" value="1"/>
</dbReference>
<feature type="region of interest" description="Disordered" evidence="10">
    <location>
        <begin position="282"/>
        <end position="404"/>
    </location>
</feature>
<feature type="domain" description="BTB" evidence="11">
    <location>
        <begin position="144"/>
        <end position="210"/>
    </location>
</feature>
<proteinExistence type="predicted"/>
<evidence type="ECO:0000256" key="5">
    <source>
        <dbReference type="ARBA" id="ARBA00022833"/>
    </source>
</evidence>
<evidence type="ECO:0000256" key="9">
    <source>
        <dbReference type="ARBA" id="ARBA00023242"/>
    </source>
</evidence>
<dbReference type="SUPFAM" id="SSF54695">
    <property type="entry name" value="POZ domain"/>
    <property type="match status" value="1"/>
</dbReference>
<evidence type="ECO:0000256" key="1">
    <source>
        <dbReference type="ARBA" id="ARBA00004123"/>
    </source>
</evidence>
<keyword evidence="3" id="KW-0677">Repeat</keyword>
<dbReference type="InterPro" id="IPR050457">
    <property type="entry name" value="ZnFinger_BTB_dom_contain"/>
</dbReference>
<feature type="region of interest" description="Disordered" evidence="10">
    <location>
        <begin position="697"/>
        <end position="716"/>
    </location>
</feature>
<evidence type="ECO:0000256" key="4">
    <source>
        <dbReference type="ARBA" id="ARBA00022771"/>
    </source>
</evidence>
<dbReference type="InterPro" id="IPR013087">
    <property type="entry name" value="Znf_C2H2_type"/>
</dbReference>
<evidence type="ECO:0000313" key="13">
    <source>
        <dbReference type="Proteomes" id="UP001469553"/>
    </source>
</evidence>
<feature type="compositionally biased region" description="Polar residues" evidence="10">
    <location>
        <begin position="385"/>
        <end position="395"/>
    </location>
</feature>
<keyword evidence="13" id="KW-1185">Reference proteome</keyword>
<evidence type="ECO:0000256" key="10">
    <source>
        <dbReference type="SAM" id="MobiDB-lite"/>
    </source>
</evidence>
<evidence type="ECO:0000313" key="12">
    <source>
        <dbReference type="EMBL" id="MEQ2292569.1"/>
    </source>
</evidence>
<dbReference type="EMBL" id="JAHRIP010030542">
    <property type="protein sequence ID" value="MEQ2292569.1"/>
    <property type="molecule type" value="Genomic_DNA"/>
</dbReference>
<keyword evidence="4" id="KW-0863">Zinc-finger</keyword>
<organism evidence="12 13">
    <name type="scientific">Ameca splendens</name>
    <dbReference type="NCBI Taxonomy" id="208324"/>
    <lineage>
        <taxon>Eukaryota</taxon>
        <taxon>Metazoa</taxon>
        <taxon>Chordata</taxon>
        <taxon>Craniata</taxon>
        <taxon>Vertebrata</taxon>
        <taxon>Euteleostomi</taxon>
        <taxon>Actinopterygii</taxon>
        <taxon>Neopterygii</taxon>
        <taxon>Teleostei</taxon>
        <taxon>Neoteleostei</taxon>
        <taxon>Acanthomorphata</taxon>
        <taxon>Ovalentaria</taxon>
        <taxon>Atherinomorphae</taxon>
        <taxon>Cyprinodontiformes</taxon>
        <taxon>Goodeidae</taxon>
        <taxon>Ameca</taxon>
    </lineage>
</organism>
<feature type="region of interest" description="Disordered" evidence="10">
    <location>
        <begin position="511"/>
        <end position="538"/>
    </location>
</feature>
<dbReference type="Pfam" id="PF17921">
    <property type="entry name" value="Integrase_H2C2"/>
    <property type="match status" value="1"/>
</dbReference>
<feature type="compositionally biased region" description="Polar residues" evidence="10">
    <location>
        <begin position="600"/>
        <end position="614"/>
    </location>
</feature>
<evidence type="ECO:0000256" key="2">
    <source>
        <dbReference type="ARBA" id="ARBA00022723"/>
    </source>
</evidence>
<feature type="compositionally biased region" description="Pro residues" evidence="10">
    <location>
        <begin position="697"/>
        <end position="710"/>
    </location>
</feature>
<accession>A0ABV0YFH0</accession>
<feature type="compositionally biased region" description="Basic and acidic residues" evidence="10">
    <location>
        <begin position="650"/>
        <end position="668"/>
    </location>
</feature>
<feature type="region of interest" description="Disordered" evidence="10">
    <location>
        <begin position="600"/>
        <end position="682"/>
    </location>
</feature>
<comment type="subcellular location">
    <subcellularLocation>
        <location evidence="1">Nucleus</location>
    </subcellularLocation>
</comment>
<evidence type="ECO:0000256" key="7">
    <source>
        <dbReference type="ARBA" id="ARBA00023125"/>
    </source>
</evidence>
<dbReference type="PROSITE" id="PS50097">
    <property type="entry name" value="BTB"/>
    <property type="match status" value="1"/>
</dbReference>